<evidence type="ECO:0000313" key="4">
    <source>
        <dbReference type="Proteomes" id="UP000595662"/>
    </source>
</evidence>
<keyword evidence="3" id="KW-0670">Pyruvate</keyword>
<gene>
    <name evidence="3" type="ORF">Pdw03_1620</name>
</gene>
<dbReference type="GO" id="GO:0003677">
    <property type="term" value="F:DNA binding"/>
    <property type="evidence" value="ECO:0007669"/>
    <property type="project" value="InterPro"/>
</dbReference>
<dbReference type="PANTHER" id="PTHR46910">
    <property type="entry name" value="TRANSCRIPTION FACTOR PDR1"/>
    <property type="match status" value="1"/>
</dbReference>
<dbReference type="GO" id="GO:0016301">
    <property type="term" value="F:kinase activity"/>
    <property type="evidence" value="ECO:0007669"/>
    <property type="project" value="UniProtKB-KW"/>
</dbReference>
<dbReference type="SMART" id="SM00906">
    <property type="entry name" value="Fungal_trans"/>
    <property type="match status" value="1"/>
</dbReference>
<sequence length="431" mass="49094">MEIANPRCLSNFHRTHTPFTFWASLSPSWDLIIIGFSTDGCATTNFEQVPPRGIELFKQGLLLLRPSYEEPTIEQVEALNLMTFYCYSLNRRKTAYAYAGMALRLAMLLGLSRPQTKMSLREQEHRKRIWWTTVCMDIMTCTELSLTPAAAFDEDSVGFPDNSELSVRDAEEFSDPQYLTAQVKLCRIKYQILKKISELRFGNAVEAQALIEPCIHALKNWRLEFSPTLEFTEEGEFSDETLTLPPMRTIASLLLRYNQCLILLLRPLLLKQLYDIIHEQVALEPLNDLASLNTQCLQAATNNTKIQFALSKCHKIAKFGFWESLHIFSSLTVYVISGFLMEKRATSFTSAQTNVPYTPVRNLLGEMARVGNAASKDHERMIQDIEDLFRETPSHTGLTEGIEDLGHWPECVNVESMGFDVDETLSSFGWS</sequence>
<dbReference type="Proteomes" id="UP000595662">
    <property type="component" value="Chromosome 5"/>
</dbReference>
<dbReference type="RefSeq" id="XP_065957679.1">
    <property type="nucleotide sequence ID" value="XM_066099952.1"/>
</dbReference>
<accession>A0A7T6XT34</accession>
<organism evidence="3 4">
    <name type="scientific">Penicillium digitatum</name>
    <name type="common">Green mold</name>
    <dbReference type="NCBI Taxonomy" id="36651"/>
    <lineage>
        <taxon>Eukaryota</taxon>
        <taxon>Fungi</taxon>
        <taxon>Dikarya</taxon>
        <taxon>Ascomycota</taxon>
        <taxon>Pezizomycotina</taxon>
        <taxon>Eurotiomycetes</taxon>
        <taxon>Eurotiomycetidae</taxon>
        <taxon>Eurotiales</taxon>
        <taxon>Aspergillaceae</taxon>
        <taxon>Penicillium</taxon>
    </lineage>
</organism>
<feature type="domain" description="Xylanolytic transcriptional activator regulatory" evidence="2">
    <location>
        <begin position="95"/>
        <end position="166"/>
    </location>
</feature>
<keyword evidence="3" id="KW-0418">Kinase</keyword>
<evidence type="ECO:0000259" key="2">
    <source>
        <dbReference type="SMART" id="SM00906"/>
    </source>
</evidence>
<dbReference type="Pfam" id="PF04082">
    <property type="entry name" value="Fungal_trans"/>
    <property type="match status" value="1"/>
</dbReference>
<reference evidence="3 4" key="1">
    <citation type="submission" date="2020-08" db="EMBL/GenBank/DDBJ databases">
        <title>The completed genome sequence of the pathogenic ascomycete fungus Penicillium digitatum.</title>
        <authorList>
            <person name="Wang M."/>
        </authorList>
    </citation>
    <scope>NUCLEOTIDE SEQUENCE [LARGE SCALE GENOMIC DNA]</scope>
    <source>
        <strain evidence="3 4">PdW03</strain>
    </source>
</reference>
<evidence type="ECO:0000256" key="1">
    <source>
        <dbReference type="ARBA" id="ARBA00023242"/>
    </source>
</evidence>
<dbReference type="GO" id="GO:0008270">
    <property type="term" value="F:zinc ion binding"/>
    <property type="evidence" value="ECO:0007669"/>
    <property type="project" value="InterPro"/>
</dbReference>
<dbReference type="InterPro" id="IPR007219">
    <property type="entry name" value="XnlR_reg_dom"/>
</dbReference>
<name>A0A7T6XT34_PENDI</name>
<protein>
    <submittedName>
        <fullName evidence="3">Pyruvate/Phosphoenolpyruvate kinase</fullName>
    </submittedName>
</protein>
<keyword evidence="3" id="KW-0808">Transferase</keyword>
<dbReference type="CDD" id="cd12148">
    <property type="entry name" value="fungal_TF_MHR"/>
    <property type="match status" value="1"/>
</dbReference>
<dbReference type="GO" id="GO:0003700">
    <property type="term" value="F:DNA-binding transcription factor activity"/>
    <property type="evidence" value="ECO:0007669"/>
    <property type="project" value="InterPro"/>
</dbReference>
<dbReference type="AlphaFoldDB" id="A0A7T6XT34"/>
<dbReference type="PANTHER" id="PTHR46910:SF39">
    <property type="entry name" value="ZN(II)2CYS6 TRANSCRIPTION FACTOR (EUROFUNG)"/>
    <property type="match status" value="1"/>
</dbReference>
<proteinExistence type="predicted"/>
<dbReference type="GO" id="GO:0006351">
    <property type="term" value="P:DNA-templated transcription"/>
    <property type="evidence" value="ECO:0007669"/>
    <property type="project" value="InterPro"/>
</dbReference>
<evidence type="ECO:0000313" key="3">
    <source>
        <dbReference type="EMBL" id="QQK46722.1"/>
    </source>
</evidence>
<dbReference type="EMBL" id="CP060778">
    <property type="protein sequence ID" value="QQK46722.1"/>
    <property type="molecule type" value="Genomic_DNA"/>
</dbReference>
<dbReference type="GeneID" id="90952290"/>
<dbReference type="InterPro" id="IPR050987">
    <property type="entry name" value="AtrR-like"/>
</dbReference>
<keyword evidence="1" id="KW-0539">Nucleus</keyword>